<evidence type="ECO:0000313" key="5">
    <source>
        <dbReference type="EMBL" id="MPC36508.1"/>
    </source>
</evidence>
<keyword evidence="3" id="KW-0175">Coiled coil</keyword>
<keyword evidence="6" id="KW-1185">Reference proteome</keyword>
<evidence type="ECO:0000256" key="3">
    <source>
        <dbReference type="ARBA" id="ARBA00023054"/>
    </source>
</evidence>
<evidence type="ECO:0000313" key="6">
    <source>
        <dbReference type="Proteomes" id="UP000324222"/>
    </source>
</evidence>
<evidence type="ECO:0000259" key="4">
    <source>
        <dbReference type="Pfam" id="PF13476"/>
    </source>
</evidence>
<dbReference type="InterPro" id="IPR038729">
    <property type="entry name" value="Rad50/SbcC_AAA"/>
</dbReference>
<dbReference type="Proteomes" id="UP000324222">
    <property type="component" value="Unassembled WGS sequence"/>
</dbReference>
<dbReference type="EMBL" id="VSRR010003536">
    <property type="protein sequence ID" value="MPC36508.1"/>
    <property type="molecule type" value="Genomic_DNA"/>
</dbReference>
<reference evidence="5 6" key="1">
    <citation type="submission" date="2019-05" db="EMBL/GenBank/DDBJ databases">
        <title>Another draft genome of Portunus trituberculatus and its Hox gene families provides insights of decapod evolution.</title>
        <authorList>
            <person name="Jeong J.-H."/>
            <person name="Song I."/>
            <person name="Kim S."/>
            <person name="Choi T."/>
            <person name="Kim D."/>
            <person name="Ryu S."/>
            <person name="Kim W."/>
        </authorList>
    </citation>
    <scope>NUCLEOTIDE SEQUENCE [LARGE SCALE GENOMIC DNA]</scope>
    <source>
        <tissue evidence="5">Muscle</tissue>
    </source>
</reference>
<dbReference type="AlphaFoldDB" id="A0A5B7ETF9"/>
<dbReference type="Pfam" id="PF13476">
    <property type="entry name" value="AAA_23"/>
    <property type="match status" value="1"/>
</dbReference>
<dbReference type="GO" id="GO:0030915">
    <property type="term" value="C:Smc5-Smc6 complex"/>
    <property type="evidence" value="ECO:0007669"/>
    <property type="project" value="TreeGrafter"/>
</dbReference>
<evidence type="ECO:0000256" key="2">
    <source>
        <dbReference type="ARBA" id="ARBA00018687"/>
    </source>
</evidence>
<protein>
    <recommendedName>
        <fullName evidence="2">Structural maintenance of chromosomes protein 5</fullName>
    </recommendedName>
</protein>
<dbReference type="GO" id="GO:0005634">
    <property type="term" value="C:nucleus"/>
    <property type="evidence" value="ECO:0007669"/>
    <property type="project" value="TreeGrafter"/>
</dbReference>
<dbReference type="OrthoDB" id="10254973at2759"/>
<dbReference type="GO" id="GO:0016887">
    <property type="term" value="F:ATP hydrolysis activity"/>
    <property type="evidence" value="ECO:0007669"/>
    <property type="project" value="InterPro"/>
</dbReference>
<dbReference type="SUPFAM" id="SSF52540">
    <property type="entry name" value="P-loop containing nucleoside triphosphate hydrolases"/>
    <property type="match status" value="1"/>
</dbReference>
<sequence length="80" mass="8979">MEFVYILTIRTFNEVEVRPKPRLNLIYGRNGSGKSTILSAICLCLGGKAQVLGRSKEVFDYVKIGKTEAILEVEVFVLDQ</sequence>
<dbReference type="PANTHER" id="PTHR45916">
    <property type="entry name" value="STRUCTURAL MAINTENANCE OF CHROMOSOMES PROTEIN 5"/>
    <property type="match status" value="1"/>
</dbReference>
<proteinExistence type="inferred from homology"/>
<dbReference type="InterPro" id="IPR027417">
    <property type="entry name" value="P-loop_NTPase"/>
</dbReference>
<organism evidence="5 6">
    <name type="scientific">Portunus trituberculatus</name>
    <name type="common">Swimming crab</name>
    <name type="synonym">Neptunus trituberculatus</name>
    <dbReference type="NCBI Taxonomy" id="210409"/>
    <lineage>
        <taxon>Eukaryota</taxon>
        <taxon>Metazoa</taxon>
        <taxon>Ecdysozoa</taxon>
        <taxon>Arthropoda</taxon>
        <taxon>Crustacea</taxon>
        <taxon>Multicrustacea</taxon>
        <taxon>Malacostraca</taxon>
        <taxon>Eumalacostraca</taxon>
        <taxon>Eucarida</taxon>
        <taxon>Decapoda</taxon>
        <taxon>Pleocyemata</taxon>
        <taxon>Brachyura</taxon>
        <taxon>Eubrachyura</taxon>
        <taxon>Portunoidea</taxon>
        <taxon>Portunidae</taxon>
        <taxon>Portuninae</taxon>
        <taxon>Portunus</taxon>
    </lineage>
</organism>
<comment type="similarity">
    <text evidence="1">Belongs to the SMC family. SMC5 subfamily.</text>
</comment>
<dbReference type="GO" id="GO:0003697">
    <property type="term" value="F:single-stranded DNA binding"/>
    <property type="evidence" value="ECO:0007669"/>
    <property type="project" value="TreeGrafter"/>
</dbReference>
<dbReference type="GO" id="GO:0000724">
    <property type="term" value="P:double-strand break repair via homologous recombination"/>
    <property type="evidence" value="ECO:0007669"/>
    <property type="project" value="TreeGrafter"/>
</dbReference>
<dbReference type="PANTHER" id="PTHR45916:SF1">
    <property type="entry name" value="STRUCTURAL MAINTENANCE OF CHROMOSOMES PROTEIN 5"/>
    <property type="match status" value="1"/>
</dbReference>
<gene>
    <name evidence="5" type="primary">SMC5_0</name>
    <name evidence="5" type="ORF">E2C01_029969</name>
</gene>
<accession>A0A5B7ETF9</accession>
<name>A0A5B7ETF9_PORTR</name>
<dbReference type="Gene3D" id="3.40.50.300">
    <property type="entry name" value="P-loop containing nucleotide triphosphate hydrolases"/>
    <property type="match status" value="1"/>
</dbReference>
<feature type="domain" description="Rad50/SbcC-type AAA" evidence="4">
    <location>
        <begin position="7"/>
        <end position="68"/>
    </location>
</feature>
<comment type="caution">
    <text evidence="5">The sequence shown here is derived from an EMBL/GenBank/DDBJ whole genome shotgun (WGS) entry which is preliminary data.</text>
</comment>
<evidence type="ECO:0000256" key="1">
    <source>
        <dbReference type="ARBA" id="ARBA00010171"/>
    </source>
</evidence>